<feature type="domain" description="Transposase IS204/IS1001/IS1096/IS1165 zinc-finger" evidence="3">
    <location>
        <begin position="44"/>
        <end position="89"/>
    </location>
</feature>
<dbReference type="InterPro" id="IPR032877">
    <property type="entry name" value="Transposase_HTH"/>
</dbReference>
<dbReference type="Pfam" id="PF14690">
    <property type="entry name" value="Zn_ribbon_ISL3"/>
    <property type="match status" value="1"/>
</dbReference>
<dbReference type="Pfam" id="PF13542">
    <property type="entry name" value="HTH_Tnp_ISL3"/>
    <property type="match status" value="1"/>
</dbReference>
<gene>
    <name evidence="4" type="ordered locus">GPOL_c39660</name>
</gene>
<evidence type="ECO:0000259" key="2">
    <source>
        <dbReference type="Pfam" id="PF13542"/>
    </source>
</evidence>
<protein>
    <submittedName>
        <fullName evidence="4">Putative transposase</fullName>
    </submittedName>
</protein>
<organism evidence="4 5">
    <name type="scientific">Gordonia polyisoprenivorans (strain DSM 44266 / VH2)</name>
    <dbReference type="NCBI Taxonomy" id="1112204"/>
    <lineage>
        <taxon>Bacteria</taxon>
        <taxon>Bacillati</taxon>
        <taxon>Actinomycetota</taxon>
        <taxon>Actinomycetes</taxon>
        <taxon>Mycobacteriales</taxon>
        <taxon>Gordoniaceae</taxon>
        <taxon>Gordonia</taxon>
    </lineage>
</organism>
<dbReference type="RefSeq" id="WP_014361269.1">
    <property type="nucleotide sequence ID" value="NC_016906.1"/>
</dbReference>
<reference evidence="4 5" key="1">
    <citation type="journal article" date="2012" name="Appl. Environ. Microbiol.">
        <title>Involvement of two latex-clearing proteins during rubber degradation and insights into the subsequent degradation pathway revealed by the genome sequence of Gordonia polyisoprenivorans strain VH2.</title>
        <authorList>
            <person name="Hiessl S."/>
            <person name="Schuldes J."/>
            <person name="Thurmer A."/>
            <person name="Halbsguth T."/>
            <person name="Broker D."/>
            <person name="Angelov A."/>
            <person name="Liebl W."/>
            <person name="Daniel R."/>
            <person name="Steinbuchel A."/>
        </authorList>
    </citation>
    <scope>NUCLEOTIDE SEQUENCE [LARGE SCALE GENOMIC DNA]</scope>
    <source>
        <strain evidence="5">DSM 44266 / VH2</strain>
    </source>
</reference>
<feature type="domain" description="Transposase IS204/IS1001/IS1096/IS1165 DDE" evidence="1">
    <location>
        <begin position="160"/>
        <end position="396"/>
    </location>
</feature>
<dbReference type="KEGG" id="gpo:GPOL_c39660"/>
<dbReference type="Pfam" id="PF01610">
    <property type="entry name" value="DDE_Tnp_ISL3"/>
    <property type="match status" value="1"/>
</dbReference>
<dbReference type="InterPro" id="IPR047951">
    <property type="entry name" value="Transpos_ISL3"/>
</dbReference>
<dbReference type="PANTHER" id="PTHR33498">
    <property type="entry name" value="TRANSPOSASE FOR INSERTION SEQUENCE ELEMENT IS1557"/>
    <property type="match status" value="1"/>
</dbReference>
<evidence type="ECO:0000259" key="1">
    <source>
        <dbReference type="Pfam" id="PF01610"/>
    </source>
</evidence>
<keyword evidence="5" id="KW-1185">Reference proteome</keyword>
<dbReference type="HOGENOM" id="CLU_041900_0_1_11"/>
<name>H6MR73_GORPV</name>
<dbReference type="eggNOG" id="COG3464">
    <property type="taxonomic scope" value="Bacteria"/>
</dbReference>
<evidence type="ECO:0000259" key="3">
    <source>
        <dbReference type="Pfam" id="PF14690"/>
    </source>
</evidence>
<sequence>MRTATVLQKLLGVEKLIVLDTEFVEDGDESSVVVSVRAHDRARSRCPQCHKRCPGYDHSDPPRRWRHVDMGGWRCYLQAEVGRVRCREHGVLTEEVPWARPGAKVTRAFDDTAAWLAAHSPVTAVCEYLRVSWRTVNRIVERVVADHVGSVDRLNNLRRIGIDEIAYRKGRRFLTVIVDHDTGRLVWAREGATKETLHAFFDELGEQRSAALTHISADAGKYIAVVIAERSPESIWCMDPFHVVQWVTRALDRCRSRVMNRIVGLSEVDRKHLRWALLKNPENLTRAQQRARKKVVKHANNELARAYRLKEQMRYLFYGNHNDPWAAIGRWISAARRSGILEMRALADSVEAQRTQIHNSIVCGMSNARVEATNTHLRALTKRSYGFHSPEALIAMSTLTRGGACPALPQRN</sequence>
<dbReference type="InterPro" id="IPR029261">
    <property type="entry name" value="Transposase_Znf"/>
</dbReference>
<dbReference type="PANTHER" id="PTHR33498:SF1">
    <property type="entry name" value="TRANSPOSASE FOR INSERTION SEQUENCE ELEMENT IS1557"/>
    <property type="match status" value="1"/>
</dbReference>
<dbReference type="InterPro" id="IPR002560">
    <property type="entry name" value="Transposase_DDE"/>
</dbReference>
<dbReference type="NCBIfam" id="NF033550">
    <property type="entry name" value="transpos_ISL3"/>
    <property type="match status" value="1"/>
</dbReference>
<evidence type="ECO:0000313" key="5">
    <source>
        <dbReference type="Proteomes" id="UP000009154"/>
    </source>
</evidence>
<proteinExistence type="predicted"/>
<accession>H6MR73</accession>
<dbReference type="Proteomes" id="UP000009154">
    <property type="component" value="Chromosome"/>
</dbReference>
<dbReference type="GeneID" id="90162195"/>
<dbReference type="EMBL" id="CP003119">
    <property type="protein sequence ID" value="AFA74977.1"/>
    <property type="molecule type" value="Genomic_DNA"/>
</dbReference>
<feature type="domain" description="Transposase IS204/IS1001/IS1096/IS1165 helix-turn-helix" evidence="2">
    <location>
        <begin position="94"/>
        <end position="144"/>
    </location>
</feature>
<evidence type="ECO:0000313" key="4">
    <source>
        <dbReference type="EMBL" id="AFA74977.1"/>
    </source>
</evidence>
<dbReference type="STRING" id="1112204.GPOL_c39660"/>
<dbReference type="AlphaFoldDB" id="H6MR73"/>